<evidence type="ECO:0000259" key="2">
    <source>
        <dbReference type="Pfam" id="PF12706"/>
    </source>
</evidence>
<organism evidence="3 4">
    <name type="scientific">Lasiosphaeris hirsuta</name>
    <dbReference type="NCBI Taxonomy" id="260670"/>
    <lineage>
        <taxon>Eukaryota</taxon>
        <taxon>Fungi</taxon>
        <taxon>Dikarya</taxon>
        <taxon>Ascomycota</taxon>
        <taxon>Pezizomycotina</taxon>
        <taxon>Sordariomycetes</taxon>
        <taxon>Sordariomycetidae</taxon>
        <taxon>Sordariales</taxon>
        <taxon>Lasiosphaeriaceae</taxon>
        <taxon>Lasiosphaeris</taxon>
    </lineage>
</organism>
<sequence length="269" mass="28750">MAPAVPDFAARLSITHIGTAAAILHLDGVNILTDPVFSLAGKEWEFGIVVLKTTKPAALGLADLPPIDAVLLSHEDHPDNLDEAGRQILDGRHVLTTPDGAAKLAPRPGVQALRPWETISLTLGGRRFDVTGTPCVHLPGGEVTGFIITAEEFGRSAADGLPNAIFFSGDTVYLPELAQMKEKFHISVALLNIGKVLVPGEEGPLQITMGGADAAKLFREIGADVLVPMHYESWAHFTENKEALAAELEREGVADRVAWLEPGVKRQIV</sequence>
<accession>A0AA40BAS3</accession>
<dbReference type="Gene3D" id="3.60.15.10">
    <property type="entry name" value="Ribonuclease Z/Hydroxyacylglutathione hydrolase-like"/>
    <property type="match status" value="1"/>
</dbReference>
<reference evidence="3" key="1">
    <citation type="submission" date="2023-06" db="EMBL/GenBank/DDBJ databases">
        <title>Genome-scale phylogeny and comparative genomics of the fungal order Sordariales.</title>
        <authorList>
            <consortium name="Lawrence Berkeley National Laboratory"/>
            <person name="Hensen N."/>
            <person name="Bonometti L."/>
            <person name="Westerberg I."/>
            <person name="Brannstrom I.O."/>
            <person name="Guillou S."/>
            <person name="Cros-Aarteil S."/>
            <person name="Calhoun S."/>
            <person name="Haridas S."/>
            <person name="Kuo A."/>
            <person name="Mondo S."/>
            <person name="Pangilinan J."/>
            <person name="Riley R."/>
            <person name="Labutti K."/>
            <person name="Andreopoulos B."/>
            <person name="Lipzen A."/>
            <person name="Chen C."/>
            <person name="Yanf M."/>
            <person name="Daum C."/>
            <person name="Ng V."/>
            <person name="Clum A."/>
            <person name="Steindorff A."/>
            <person name="Ohm R."/>
            <person name="Martin F."/>
            <person name="Silar P."/>
            <person name="Natvig D."/>
            <person name="Lalanne C."/>
            <person name="Gautier V."/>
            <person name="Ament-Velasquez S.L."/>
            <person name="Kruys A."/>
            <person name="Hutchinson M.I."/>
            <person name="Powell A.J."/>
            <person name="Barry K."/>
            <person name="Miller A.N."/>
            <person name="Grigoriev I.V."/>
            <person name="Debuchy R."/>
            <person name="Gladieux P."/>
            <person name="Thoren M.H."/>
            <person name="Johannesson H."/>
        </authorList>
    </citation>
    <scope>NUCLEOTIDE SEQUENCE</scope>
    <source>
        <strain evidence="3">SMH4607-1</strain>
    </source>
</reference>
<evidence type="ECO:0000256" key="1">
    <source>
        <dbReference type="ARBA" id="ARBA00022801"/>
    </source>
</evidence>
<protein>
    <submittedName>
        <fullName evidence="3">Beta-lactamase superfamily domain-containing protein</fullName>
    </submittedName>
</protein>
<dbReference type="AlphaFoldDB" id="A0AA40BAS3"/>
<proteinExistence type="predicted"/>
<evidence type="ECO:0000313" key="3">
    <source>
        <dbReference type="EMBL" id="KAK0730846.1"/>
    </source>
</evidence>
<evidence type="ECO:0000313" key="4">
    <source>
        <dbReference type="Proteomes" id="UP001172102"/>
    </source>
</evidence>
<dbReference type="EMBL" id="JAUKUA010000001">
    <property type="protein sequence ID" value="KAK0730846.1"/>
    <property type="molecule type" value="Genomic_DNA"/>
</dbReference>
<name>A0AA40BAS3_9PEZI</name>
<comment type="caution">
    <text evidence="3">The sequence shown here is derived from an EMBL/GenBank/DDBJ whole genome shotgun (WGS) entry which is preliminary data.</text>
</comment>
<dbReference type="PANTHER" id="PTHR43546:SF9">
    <property type="entry name" value="L-ASCORBATE-6-PHOSPHATE LACTONASE ULAG-RELATED"/>
    <property type="match status" value="1"/>
</dbReference>
<dbReference type="SUPFAM" id="SSF56281">
    <property type="entry name" value="Metallo-hydrolase/oxidoreductase"/>
    <property type="match status" value="1"/>
</dbReference>
<gene>
    <name evidence="3" type="ORF">B0H67DRAFT_639297</name>
</gene>
<keyword evidence="4" id="KW-1185">Reference proteome</keyword>
<dbReference type="PANTHER" id="PTHR43546">
    <property type="entry name" value="UPF0173 METAL-DEPENDENT HYDROLASE MJ1163-RELATED"/>
    <property type="match status" value="1"/>
</dbReference>
<dbReference type="Pfam" id="PF12706">
    <property type="entry name" value="Lactamase_B_2"/>
    <property type="match status" value="1"/>
</dbReference>
<feature type="domain" description="Metallo-beta-lactamase" evidence="2">
    <location>
        <begin position="30"/>
        <end position="231"/>
    </location>
</feature>
<dbReference type="InterPro" id="IPR036866">
    <property type="entry name" value="RibonucZ/Hydroxyglut_hydro"/>
</dbReference>
<keyword evidence="1" id="KW-0378">Hydrolase</keyword>
<dbReference type="GO" id="GO:0016787">
    <property type="term" value="F:hydrolase activity"/>
    <property type="evidence" value="ECO:0007669"/>
    <property type="project" value="UniProtKB-KW"/>
</dbReference>
<dbReference type="Proteomes" id="UP001172102">
    <property type="component" value="Unassembled WGS sequence"/>
</dbReference>
<dbReference type="InterPro" id="IPR001279">
    <property type="entry name" value="Metallo-B-lactamas"/>
</dbReference>
<dbReference type="InterPro" id="IPR050114">
    <property type="entry name" value="UPF0173_UPF0282_UlaG_hydrolase"/>
</dbReference>